<dbReference type="GO" id="GO:0046872">
    <property type="term" value="F:metal ion binding"/>
    <property type="evidence" value="ECO:0007669"/>
    <property type="project" value="UniProtKB-KW"/>
</dbReference>
<keyword evidence="2 5" id="KW-0479">Metal-binding</keyword>
<dbReference type="PANTHER" id="PTHR46112:SF3">
    <property type="entry name" value="AMINOPEPTIDASE YPDF"/>
    <property type="match status" value="1"/>
</dbReference>
<dbReference type="PANTHER" id="PTHR46112">
    <property type="entry name" value="AMINOPEPTIDASE"/>
    <property type="match status" value="1"/>
</dbReference>
<evidence type="ECO:0000313" key="9">
    <source>
        <dbReference type="Proteomes" id="UP000183994"/>
    </source>
</evidence>
<dbReference type="InterPro" id="IPR050659">
    <property type="entry name" value="Peptidase_M24B"/>
</dbReference>
<organism evidence="8 9">
    <name type="scientific">Desulfatibacillum alkenivorans DSM 16219</name>
    <dbReference type="NCBI Taxonomy" id="1121393"/>
    <lineage>
        <taxon>Bacteria</taxon>
        <taxon>Pseudomonadati</taxon>
        <taxon>Thermodesulfobacteriota</taxon>
        <taxon>Desulfobacteria</taxon>
        <taxon>Desulfobacterales</taxon>
        <taxon>Desulfatibacillaceae</taxon>
        <taxon>Desulfatibacillum</taxon>
    </lineage>
</organism>
<protein>
    <submittedName>
        <fullName evidence="8">Xaa-Pro aminopeptidase</fullName>
    </submittedName>
</protein>
<dbReference type="Proteomes" id="UP000183994">
    <property type="component" value="Unassembled WGS sequence"/>
</dbReference>
<dbReference type="RefSeq" id="WP_073477757.1">
    <property type="nucleotide sequence ID" value="NZ_FQZU01000028.1"/>
</dbReference>
<reference evidence="9" key="1">
    <citation type="submission" date="2016-11" db="EMBL/GenBank/DDBJ databases">
        <authorList>
            <person name="Varghese N."/>
            <person name="Submissions S."/>
        </authorList>
    </citation>
    <scope>NUCLEOTIDE SEQUENCE [LARGE SCALE GENOMIC DNA]</scope>
    <source>
        <strain evidence="9">DSM 16219</strain>
    </source>
</reference>
<dbReference type="InterPro" id="IPR000994">
    <property type="entry name" value="Pept_M24"/>
</dbReference>
<evidence type="ECO:0000256" key="5">
    <source>
        <dbReference type="RuleBase" id="RU000590"/>
    </source>
</evidence>
<name>A0A1M6TQD5_9BACT</name>
<evidence type="ECO:0000256" key="3">
    <source>
        <dbReference type="ARBA" id="ARBA00022801"/>
    </source>
</evidence>
<evidence type="ECO:0000256" key="4">
    <source>
        <dbReference type="ARBA" id="ARBA00023049"/>
    </source>
</evidence>
<dbReference type="InterPro" id="IPR001131">
    <property type="entry name" value="Peptidase_M24B_aminopep-P_CS"/>
</dbReference>
<proteinExistence type="inferred from homology"/>
<dbReference type="Gene3D" id="3.90.230.10">
    <property type="entry name" value="Creatinase/methionine aminopeptidase superfamily"/>
    <property type="match status" value="1"/>
</dbReference>
<comment type="similarity">
    <text evidence="5">Belongs to the peptidase M24B family.</text>
</comment>
<feature type="domain" description="Peptidase M24" evidence="6">
    <location>
        <begin position="148"/>
        <end position="351"/>
    </location>
</feature>
<keyword evidence="8" id="KW-0031">Aminopeptidase</keyword>
<dbReference type="Pfam" id="PF00557">
    <property type="entry name" value="Peptidase_M24"/>
    <property type="match status" value="1"/>
</dbReference>
<dbReference type="InterPro" id="IPR036005">
    <property type="entry name" value="Creatinase/aminopeptidase-like"/>
</dbReference>
<dbReference type="EMBL" id="FQZU01000028">
    <property type="protein sequence ID" value="SHK59028.1"/>
    <property type="molecule type" value="Genomic_DNA"/>
</dbReference>
<dbReference type="OrthoDB" id="9806388at2"/>
<dbReference type="STRING" id="1121393.SAMN02745216_03716"/>
<dbReference type="GO" id="GO:0008237">
    <property type="term" value="F:metallopeptidase activity"/>
    <property type="evidence" value="ECO:0007669"/>
    <property type="project" value="UniProtKB-KW"/>
</dbReference>
<dbReference type="Gene3D" id="3.40.350.10">
    <property type="entry name" value="Creatinase/prolidase N-terminal domain"/>
    <property type="match status" value="1"/>
</dbReference>
<dbReference type="Pfam" id="PF01321">
    <property type="entry name" value="Creatinase_N"/>
    <property type="match status" value="1"/>
</dbReference>
<keyword evidence="4" id="KW-0482">Metalloprotease</keyword>
<keyword evidence="3" id="KW-0378">Hydrolase</keyword>
<dbReference type="InterPro" id="IPR000587">
    <property type="entry name" value="Creatinase_N"/>
</dbReference>
<dbReference type="GO" id="GO:0006508">
    <property type="term" value="P:proteolysis"/>
    <property type="evidence" value="ECO:0007669"/>
    <property type="project" value="UniProtKB-KW"/>
</dbReference>
<evidence type="ECO:0000256" key="2">
    <source>
        <dbReference type="ARBA" id="ARBA00022723"/>
    </source>
</evidence>
<evidence type="ECO:0000256" key="1">
    <source>
        <dbReference type="ARBA" id="ARBA00022670"/>
    </source>
</evidence>
<evidence type="ECO:0000259" key="7">
    <source>
        <dbReference type="Pfam" id="PF01321"/>
    </source>
</evidence>
<keyword evidence="1" id="KW-0645">Protease</keyword>
<dbReference type="SUPFAM" id="SSF53092">
    <property type="entry name" value="Creatinase/prolidase N-terminal domain"/>
    <property type="match status" value="1"/>
</dbReference>
<sequence>MEKRIETLRKLLAGQPFDTFMVMVEENRRYLSGFTGEDSQFDESSGCLFVNQDKVLLATDSRYTTQAENECPHCQVYTYEKGLAKAMPEIMGMFETKKLGFEQIRLSYLIYQKIVESLDDAQCHVEMVPALDVVEQMRVIKDQSEIDAMQKALAISEQALTDLMPTIQPGMTEKALAWELEKAMRSAGGDSLAFPSIVASGPNSALPHHGVSDREVREGEFLLFDWGCKKDGYCSDISRTTVLGAPKDDEMKKIFQTVLEAQTMATQAVRPGINSRDVDNIARKHIEEAGYGGKFGHGLGHGVGLAVHEAPRVSPLASVELQPGMVFTVEPGIYIPHWGGVRLENMAAVTEDGVQVLNSIGQFWTP</sequence>
<dbReference type="CDD" id="cd01092">
    <property type="entry name" value="APP-like"/>
    <property type="match status" value="1"/>
</dbReference>
<keyword evidence="9" id="KW-1185">Reference proteome</keyword>
<dbReference type="InterPro" id="IPR029149">
    <property type="entry name" value="Creatin/AminoP/Spt16_N"/>
</dbReference>
<dbReference type="AlphaFoldDB" id="A0A1M6TQD5"/>
<evidence type="ECO:0000259" key="6">
    <source>
        <dbReference type="Pfam" id="PF00557"/>
    </source>
</evidence>
<accession>A0A1M6TQD5</accession>
<dbReference type="PROSITE" id="PS00491">
    <property type="entry name" value="PROLINE_PEPTIDASE"/>
    <property type="match status" value="1"/>
</dbReference>
<gene>
    <name evidence="8" type="ORF">SAMN02745216_03716</name>
</gene>
<feature type="domain" description="Creatinase N-terminal" evidence="7">
    <location>
        <begin position="4"/>
        <end position="140"/>
    </location>
</feature>
<evidence type="ECO:0000313" key="8">
    <source>
        <dbReference type="EMBL" id="SHK59028.1"/>
    </source>
</evidence>
<dbReference type="GO" id="GO:0004177">
    <property type="term" value="F:aminopeptidase activity"/>
    <property type="evidence" value="ECO:0007669"/>
    <property type="project" value="UniProtKB-KW"/>
</dbReference>
<dbReference type="SUPFAM" id="SSF55920">
    <property type="entry name" value="Creatinase/aminopeptidase"/>
    <property type="match status" value="1"/>
</dbReference>